<sequence length="86" mass="9088">MVVKAPARGDVEIRIKQSQPAEGSGLACIDAGSAVWIPAFAGMTSGWIDLPLKIVIPANAGIQTFVPQPQNQPPNPQHHGLPLSRE</sequence>
<proteinExistence type="predicted"/>
<keyword evidence="3" id="KW-1185">Reference proteome</keyword>
<comment type="caution">
    <text evidence="2">The sequence shown here is derived from an EMBL/GenBank/DDBJ whole genome shotgun (WGS) entry which is preliminary data.</text>
</comment>
<feature type="region of interest" description="Disordered" evidence="1">
    <location>
        <begin position="65"/>
        <end position="86"/>
    </location>
</feature>
<evidence type="ECO:0000313" key="2">
    <source>
        <dbReference type="EMBL" id="KZC96827.1"/>
    </source>
</evidence>
<protein>
    <submittedName>
        <fullName evidence="2">Uncharacterized protein</fullName>
    </submittedName>
</protein>
<dbReference type="EMBL" id="LPXL01000062">
    <property type="protein sequence ID" value="KZC96827.1"/>
    <property type="molecule type" value="Genomic_DNA"/>
</dbReference>
<accession>A0ABR5XVM9</accession>
<organism evidence="2 3">
    <name type="scientific">Thalassospira xiamenensis</name>
    <dbReference type="NCBI Taxonomy" id="220697"/>
    <lineage>
        <taxon>Bacteria</taxon>
        <taxon>Pseudomonadati</taxon>
        <taxon>Pseudomonadota</taxon>
        <taxon>Alphaproteobacteria</taxon>
        <taxon>Rhodospirillales</taxon>
        <taxon>Thalassospiraceae</taxon>
        <taxon>Thalassospira</taxon>
    </lineage>
</organism>
<gene>
    <name evidence="2" type="ORF">AUP40_07120</name>
</gene>
<reference evidence="2 3" key="1">
    <citation type="submission" date="2015-12" db="EMBL/GenBank/DDBJ databases">
        <title>Genome sequence of Thalassospira xiamenensis MCCC 1A03005.</title>
        <authorList>
            <person name="Lu L."/>
            <person name="Lai Q."/>
            <person name="Shao Z."/>
            <person name="Qian P."/>
        </authorList>
    </citation>
    <scope>NUCLEOTIDE SEQUENCE [LARGE SCALE GENOMIC DNA]</scope>
    <source>
        <strain evidence="2 3">MCCC 1A03005</strain>
    </source>
</reference>
<evidence type="ECO:0000256" key="1">
    <source>
        <dbReference type="SAM" id="MobiDB-lite"/>
    </source>
</evidence>
<dbReference type="Proteomes" id="UP000076167">
    <property type="component" value="Unassembled WGS sequence"/>
</dbReference>
<evidence type="ECO:0000313" key="3">
    <source>
        <dbReference type="Proteomes" id="UP000076167"/>
    </source>
</evidence>
<name>A0ABR5XVM9_9PROT</name>